<dbReference type="InterPro" id="IPR050065">
    <property type="entry name" value="GlmU-like"/>
</dbReference>
<dbReference type="InterPro" id="IPR005835">
    <property type="entry name" value="NTP_transferase_dom"/>
</dbReference>
<keyword evidence="2 4" id="KW-0548">Nucleotidyltransferase</keyword>
<proteinExistence type="predicted"/>
<sequence>MIAVILAAGMATRLRPLTDRCPKCLLEVGGKSLLQRSLDALMENGIRMFVVVTGYKGEMIEGFIRDHYQEQIARGDAAFRFIDNKDYATTNNIYSLWLARPEVDGREFLLLDSDLLYDSKLITVMLSQPGAALSVNRHPLGEEEMKVVVDNDHTIVAINKTCNPAEAYGESVGVEKFSAEYSTALFRELRKMIVDEGLSNVFYEKAFERLIPQGHAFRMVDTTDIYSTELDTIEDFDKAKEDNGKL</sequence>
<dbReference type="RefSeq" id="WP_154533091.1">
    <property type="nucleotide sequence ID" value="NZ_VUNG01000003.1"/>
</dbReference>
<comment type="caution">
    <text evidence="4">The sequence shown here is derived from an EMBL/GenBank/DDBJ whole genome shotgun (WGS) entry which is preliminary data.</text>
</comment>
<gene>
    <name evidence="4" type="ORF">FYJ73_02275</name>
</gene>
<feature type="domain" description="Nucleotidyl transferase" evidence="3">
    <location>
        <begin position="3"/>
        <end position="121"/>
    </location>
</feature>
<keyword evidence="1 4" id="KW-0808">Transferase</keyword>
<dbReference type="CDD" id="cd02523">
    <property type="entry name" value="PC_cytidylyltransferase"/>
    <property type="match status" value="1"/>
</dbReference>
<dbReference type="InterPro" id="IPR029044">
    <property type="entry name" value="Nucleotide-diphossugar_trans"/>
</dbReference>
<dbReference type="EMBL" id="VUNG01000003">
    <property type="protein sequence ID" value="MST83521.1"/>
    <property type="molecule type" value="Genomic_DNA"/>
</dbReference>
<dbReference type="Pfam" id="PF00483">
    <property type="entry name" value="NTP_transferase"/>
    <property type="match status" value="1"/>
</dbReference>
<evidence type="ECO:0000256" key="2">
    <source>
        <dbReference type="ARBA" id="ARBA00022695"/>
    </source>
</evidence>
<accession>A0A7K0KC58</accession>
<dbReference type="PANTHER" id="PTHR43584:SF5">
    <property type="entry name" value="PROTEIN LICC"/>
    <property type="match status" value="1"/>
</dbReference>
<dbReference type="GO" id="GO:0016779">
    <property type="term" value="F:nucleotidyltransferase activity"/>
    <property type="evidence" value="ECO:0007669"/>
    <property type="project" value="UniProtKB-KW"/>
</dbReference>
<keyword evidence="5" id="KW-1185">Reference proteome</keyword>
<evidence type="ECO:0000256" key="1">
    <source>
        <dbReference type="ARBA" id="ARBA00022679"/>
    </source>
</evidence>
<reference evidence="4 5" key="1">
    <citation type="submission" date="2019-08" db="EMBL/GenBank/DDBJ databases">
        <title>In-depth cultivation of the pig gut microbiome towards novel bacterial diversity and tailored functional studies.</title>
        <authorList>
            <person name="Wylensek D."/>
            <person name="Hitch T.C.A."/>
            <person name="Clavel T."/>
        </authorList>
    </citation>
    <scope>NUCLEOTIDE SEQUENCE [LARGE SCALE GENOMIC DNA]</scope>
    <source>
        <strain evidence="4 5">LKV-178-WT-2A</strain>
    </source>
</reference>
<name>A0A7K0KC58_9BACT</name>
<evidence type="ECO:0000313" key="5">
    <source>
        <dbReference type="Proteomes" id="UP000438914"/>
    </source>
</evidence>
<dbReference type="Proteomes" id="UP000438914">
    <property type="component" value="Unassembled WGS sequence"/>
</dbReference>
<dbReference type="PANTHER" id="PTHR43584">
    <property type="entry name" value="NUCLEOTIDYL TRANSFERASE"/>
    <property type="match status" value="1"/>
</dbReference>
<dbReference type="Gene3D" id="3.90.550.10">
    <property type="entry name" value="Spore Coat Polysaccharide Biosynthesis Protein SpsA, Chain A"/>
    <property type="match status" value="1"/>
</dbReference>
<evidence type="ECO:0000259" key="3">
    <source>
        <dbReference type="Pfam" id="PF00483"/>
    </source>
</evidence>
<organism evidence="4 5">
    <name type="scientific">Hallella mizrahii</name>
    <dbReference type="NCBI Taxonomy" id="2606637"/>
    <lineage>
        <taxon>Bacteria</taxon>
        <taxon>Pseudomonadati</taxon>
        <taxon>Bacteroidota</taxon>
        <taxon>Bacteroidia</taxon>
        <taxon>Bacteroidales</taxon>
        <taxon>Prevotellaceae</taxon>
        <taxon>Hallella</taxon>
    </lineage>
</organism>
<evidence type="ECO:0000313" key="4">
    <source>
        <dbReference type="EMBL" id="MST83521.1"/>
    </source>
</evidence>
<dbReference type="AlphaFoldDB" id="A0A7K0KC58"/>
<dbReference type="SUPFAM" id="SSF53448">
    <property type="entry name" value="Nucleotide-diphospho-sugar transferases"/>
    <property type="match status" value="1"/>
</dbReference>
<protein>
    <submittedName>
        <fullName evidence="4">Phosphocholine cytidylyltransferase family protein</fullName>
    </submittedName>
</protein>